<dbReference type="InterPro" id="IPR005467">
    <property type="entry name" value="His_kinase_dom"/>
</dbReference>
<keyword evidence="6 12" id="KW-0418">Kinase</keyword>
<feature type="transmembrane region" description="Helical" evidence="10">
    <location>
        <begin position="54"/>
        <end position="71"/>
    </location>
</feature>
<feature type="transmembrane region" description="Helical" evidence="10">
    <location>
        <begin position="141"/>
        <end position="164"/>
    </location>
</feature>
<feature type="domain" description="Histidine kinase" evidence="11">
    <location>
        <begin position="315"/>
        <end position="502"/>
    </location>
</feature>
<dbReference type="InterPro" id="IPR011712">
    <property type="entry name" value="Sig_transdc_His_kin_sub3_dim/P"/>
</dbReference>
<gene>
    <name evidence="13" type="primary">uhpB</name>
    <name evidence="12" type="ORF">CSF007_0510</name>
    <name evidence="13" type="ORF">NCTC10476_02009</name>
</gene>
<dbReference type="CDD" id="cd16917">
    <property type="entry name" value="HATPase_UhpB-NarQ-NarX-like"/>
    <property type="match status" value="1"/>
</dbReference>
<feature type="transmembrane region" description="Helical" evidence="10">
    <location>
        <begin position="7"/>
        <end position="25"/>
    </location>
</feature>
<keyword evidence="3" id="KW-0597">Phosphoprotein</keyword>
<dbReference type="GO" id="GO:0000155">
    <property type="term" value="F:phosphorelay sensor kinase activity"/>
    <property type="evidence" value="ECO:0007669"/>
    <property type="project" value="InterPro"/>
</dbReference>
<dbReference type="GO" id="GO:0046983">
    <property type="term" value="F:protein dimerization activity"/>
    <property type="evidence" value="ECO:0007669"/>
    <property type="project" value="InterPro"/>
</dbReference>
<dbReference type="Gene3D" id="3.30.565.10">
    <property type="entry name" value="Histidine kinase-like ATPase, C-terminal domain"/>
    <property type="match status" value="1"/>
</dbReference>
<feature type="transmembrane region" description="Helical" evidence="10">
    <location>
        <begin position="77"/>
        <end position="102"/>
    </location>
</feature>
<dbReference type="PANTHER" id="PTHR24421">
    <property type="entry name" value="NITRATE/NITRITE SENSOR PROTEIN NARX-RELATED"/>
    <property type="match status" value="1"/>
</dbReference>
<dbReference type="NCBIfam" id="NF008649">
    <property type="entry name" value="PRK11644.1"/>
    <property type="match status" value="1"/>
</dbReference>
<dbReference type="PROSITE" id="PS50109">
    <property type="entry name" value="HIS_KIN"/>
    <property type="match status" value="1"/>
</dbReference>
<keyword evidence="9 10" id="KW-0472">Membrane</keyword>
<dbReference type="Pfam" id="PF07730">
    <property type="entry name" value="HisKA_3"/>
    <property type="match status" value="1"/>
</dbReference>
<evidence type="ECO:0000313" key="13">
    <source>
        <dbReference type="EMBL" id="SUQ00705.1"/>
    </source>
</evidence>
<dbReference type="GO" id="GO:0005886">
    <property type="term" value="C:plasma membrane"/>
    <property type="evidence" value="ECO:0007669"/>
    <property type="project" value="UniProtKB-SubCell"/>
</dbReference>
<dbReference type="InterPro" id="IPR003594">
    <property type="entry name" value="HATPase_dom"/>
</dbReference>
<keyword evidence="2" id="KW-1003">Cell membrane</keyword>
<evidence type="ECO:0000256" key="2">
    <source>
        <dbReference type="ARBA" id="ARBA00022475"/>
    </source>
</evidence>
<evidence type="ECO:0000313" key="12">
    <source>
        <dbReference type="EMBL" id="CEK25897.1"/>
    </source>
</evidence>
<accession>A0A085U793</accession>
<dbReference type="Pfam" id="PF02518">
    <property type="entry name" value="HATPase_c"/>
    <property type="match status" value="1"/>
</dbReference>
<dbReference type="InterPro" id="IPR036890">
    <property type="entry name" value="HATPase_C_sf"/>
</dbReference>
<dbReference type="PANTHER" id="PTHR24421:SF58">
    <property type="entry name" value="SIGNAL TRANSDUCTION HISTIDINE-PROTEIN KINASE_PHOSPHATASE UHPB"/>
    <property type="match status" value="1"/>
</dbReference>
<proteinExistence type="predicted"/>
<evidence type="ECO:0000256" key="6">
    <source>
        <dbReference type="ARBA" id="ARBA00022777"/>
    </source>
</evidence>
<evidence type="ECO:0000256" key="7">
    <source>
        <dbReference type="ARBA" id="ARBA00022989"/>
    </source>
</evidence>
<dbReference type="Pfam" id="PF05231">
    <property type="entry name" value="MASE1"/>
    <property type="match status" value="1"/>
</dbReference>
<keyword evidence="4 12" id="KW-0808">Transferase</keyword>
<dbReference type="EMBL" id="LN681231">
    <property type="protein sequence ID" value="CEK25897.1"/>
    <property type="molecule type" value="Genomic_DNA"/>
</dbReference>
<protein>
    <submittedName>
        <fullName evidence="12">Sensor histidine protein kinase UhpB, glucose-6-phosphate specific</fullName>
        <ecNumber evidence="12 13">2.7.13.3</ecNumber>
    </submittedName>
    <submittedName>
        <fullName evidence="13">Sensory histidine kinase UhpB</fullName>
    </submittedName>
</protein>
<evidence type="ECO:0000313" key="14">
    <source>
        <dbReference type="Proteomes" id="UP000255169"/>
    </source>
</evidence>
<dbReference type="EMBL" id="UHJG01000001">
    <property type="protein sequence ID" value="SUQ00705.1"/>
    <property type="molecule type" value="Genomic_DNA"/>
</dbReference>
<evidence type="ECO:0000256" key="10">
    <source>
        <dbReference type="SAM" id="Phobius"/>
    </source>
</evidence>
<evidence type="ECO:0000256" key="3">
    <source>
        <dbReference type="ARBA" id="ARBA00022553"/>
    </source>
</evidence>
<keyword evidence="14" id="KW-1185">Reference proteome</keyword>
<keyword evidence="8" id="KW-0902">Two-component regulatory system</keyword>
<dbReference type="EC" id="2.7.13.3" evidence="12 13"/>
<keyword evidence="5 10" id="KW-0812">Transmembrane</keyword>
<reference evidence="12" key="1">
    <citation type="journal article" date="2015" name="Genome Announc.">
        <title>Complete Genome Sequence of Yersinia ruckeri Strain CSF007-82, Etiologic Agent of Red Mouth Disease in Salmonid Fish.</title>
        <authorList>
            <person name="Nelson M.C."/>
            <person name="LaPatra S.E."/>
            <person name="Welch T.J."/>
            <person name="Graf J."/>
        </authorList>
    </citation>
    <scope>NUCLEOTIDE SEQUENCE</scope>
    <source>
        <strain evidence="12">CSF007-82</strain>
    </source>
</reference>
<dbReference type="PATRIC" id="fig|29486.44.peg.1856"/>
<feature type="transmembrane region" description="Helical" evidence="10">
    <location>
        <begin position="114"/>
        <end position="135"/>
    </location>
</feature>
<dbReference type="InterPro" id="IPR007895">
    <property type="entry name" value="MASE1"/>
</dbReference>
<sequence>MQRLITLLALFFIYFAAAFCLWGIGTLLVEQPLQALLLFPFGLRLGILLQSPRGYWPGVLLADALLIWLLADQFGSLIFLWTALPVLLLTTLLAVFASPWLLRHQQSDSEWQWPLLQGAVIAVAALIQAAVWQLSTGQGGMALLLGFSGGFTIAPTCLLLWHYLARQIWLPLEPGLIHKPINLRLRHLVWYLLLFALSIWLQHQVNEAELRRFAPFCLAIPIVFMSYRYGWQGALVATLLNGVALMVNEPAQIDSHRDLLLSLLAQSLTGLLLGAGIQRQRELNQQLSVRLSENRRLARDLVIAEERTRREVARELHDEVGQSITVIRTQASIIKRLTEQVPVVASAEVIETLALRVYDGVHDVLKQLWPAALNNLPLSAAVAALMRELIPQDQSVLGVLQWQLSDQSLDETLKITLYRICQEGVTNAYRHGAATRIEVNVQQVKQQVHLTIRDNGKGVNLELFTPGYGLRGMQERVSALGGSFKLEGNNGTCLSVILPTVPSLTKQN</sequence>
<evidence type="ECO:0000256" key="1">
    <source>
        <dbReference type="ARBA" id="ARBA00004651"/>
    </source>
</evidence>
<feature type="transmembrane region" description="Helical" evidence="10">
    <location>
        <begin position="185"/>
        <end position="203"/>
    </location>
</feature>
<dbReference type="STRING" id="29486.UGYR_10640"/>
<dbReference type="SMART" id="SM00387">
    <property type="entry name" value="HATPase_c"/>
    <property type="match status" value="1"/>
</dbReference>
<dbReference type="InterPro" id="IPR050482">
    <property type="entry name" value="Sensor_HK_TwoCompSys"/>
</dbReference>
<keyword evidence="7 10" id="KW-1133">Transmembrane helix</keyword>
<name>A0A085U793_YERRU</name>
<evidence type="ECO:0000256" key="4">
    <source>
        <dbReference type="ARBA" id="ARBA00022679"/>
    </source>
</evidence>
<evidence type="ECO:0000256" key="5">
    <source>
        <dbReference type="ARBA" id="ARBA00022692"/>
    </source>
</evidence>
<evidence type="ECO:0000256" key="9">
    <source>
        <dbReference type="ARBA" id="ARBA00023136"/>
    </source>
</evidence>
<organism evidence="12">
    <name type="scientific">Yersinia ruckeri</name>
    <dbReference type="NCBI Taxonomy" id="29486"/>
    <lineage>
        <taxon>Bacteria</taxon>
        <taxon>Pseudomonadati</taxon>
        <taxon>Pseudomonadota</taxon>
        <taxon>Gammaproteobacteria</taxon>
        <taxon>Enterobacterales</taxon>
        <taxon>Yersiniaceae</taxon>
        <taxon>Yersinia</taxon>
    </lineage>
</organism>
<evidence type="ECO:0000256" key="8">
    <source>
        <dbReference type="ARBA" id="ARBA00023012"/>
    </source>
</evidence>
<dbReference type="eggNOG" id="COG3851">
    <property type="taxonomic scope" value="Bacteria"/>
</dbReference>
<dbReference type="Gene3D" id="1.20.5.1930">
    <property type="match status" value="1"/>
</dbReference>
<dbReference type="Proteomes" id="UP000255169">
    <property type="component" value="Unassembled WGS sequence"/>
</dbReference>
<reference evidence="13 14" key="2">
    <citation type="submission" date="2018-06" db="EMBL/GenBank/DDBJ databases">
        <authorList>
            <consortium name="Pathogen Informatics"/>
            <person name="Doyle S."/>
        </authorList>
    </citation>
    <scope>NUCLEOTIDE SEQUENCE [LARGE SCALE GENOMIC DNA]</scope>
    <source>
        <strain evidence="13 14">NCTC10476</strain>
    </source>
</reference>
<comment type="subcellular location">
    <subcellularLocation>
        <location evidence="1">Cell membrane</location>
        <topology evidence="1">Multi-pass membrane protein</topology>
    </subcellularLocation>
</comment>
<dbReference type="AlphaFoldDB" id="A0A085U793"/>
<evidence type="ECO:0000259" key="11">
    <source>
        <dbReference type="PROSITE" id="PS50109"/>
    </source>
</evidence>
<dbReference type="SUPFAM" id="SSF55874">
    <property type="entry name" value="ATPase domain of HSP90 chaperone/DNA topoisomerase II/histidine kinase"/>
    <property type="match status" value="1"/>
</dbReference>